<sequence length="84" mass="9861">MPSKIIQVREYTVKAHKREIHTRIFNFVCKKCDQPTQRETFGVRPLYCERCRPPQAPKKSAVPLRTRKARPMTYKSDVDLANSL</sequence>
<protein>
    <submittedName>
        <fullName evidence="1">Uncharacterized protein</fullName>
    </submittedName>
</protein>
<dbReference type="KEGG" id="hbq:QI031_31245"/>
<dbReference type="AlphaFoldDB" id="A0AAJ6PCM4"/>
<accession>A0AAJ6PCM4</accession>
<keyword evidence="1" id="KW-0614">Plasmid</keyword>
<gene>
    <name evidence="1" type="ORF">QI031_31245</name>
</gene>
<proteinExistence type="predicted"/>
<reference evidence="1 2" key="1">
    <citation type="journal article" date="2023" name="Limnol Oceanogr Lett">
        <title>Environmental adaptations by the intertidal Antarctic cyanobacterium Halotia branconii CENA392 as revealed using long-read genome sequencing.</title>
        <authorList>
            <person name="Dextro R.B."/>
            <person name="Delbaje E."/>
            <person name="Freitas P.N.N."/>
            <person name="Geraldes V."/>
            <person name="Pinto E."/>
            <person name="Long P.F."/>
            <person name="Fiore M.F."/>
        </authorList>
    </citation>
    <scope>NUCLEOTIDE SEQUENCE [LARGE SCALE GENOMIC DNA]</scope>
    <source>
        <strain evidence="1 2">CENA392</strain>
        <plasmid evidence="1 2">unnamed1</plasmid>
    </source>
</reference>
<evidence type="ECO:0000313" key="2">
    <source>
        <dbReference type="Proteomes" id="UP001223520"/>
    </source>
</evidence>
<dbReference type="Proteomes" id="UP001223520">
    <property type="component" value="Plasmid unnamed1"/>
</dbReference>
<dbReference type="RefSeq" id="WP_281486235.1">
    <property type="nucleotide sequence ID" value="NZ_CP124544.1"/>
</dbReference>
<organism evidence="1 2">
    <name type="scientific">Halotia branconii CENA392</name>
    <dbReference type="NCBI Taxonomy" id="1539056"/>
    <lineage>
        <taxon>Bacteria</taxon>
        <taxon>Bacillati</taxon>
        <taxon>Cyanobacteriota</taxon>
        <taxon>Cyanophyceae</taxon>
        <taxon>Nostocales</taxon>
        <taxon>Nodulariaceae</taxon>
        <taxon>Halotia</taxon>
    </lineage>
</organism>
<name>A0AAJ6PCM4_9CYAN</name>
<dbReference type="EMBL" id="CP124544">
    <property type="protein sequence ID" value="WGV29036.1"/>
    <property type="molecule type" value="Genomic_DNA"/>
</dbReference>
<geneLocation type="plasmid" evidence="1 2">
    <name>unnamed1</name>
</geneLocation>
<keyword evidence="2" id="KW-1185">Reference proteome</keyword>
<evidence type="ECO:0000313" key="1">
    <source>
        <dbReference type="EMBL" id="WGV29036.1"/>
    </source>
</evidence>